<keyword evidence="2" id="KW-1185">Reference proteome</keyword>
<accession>A0ACB7IWG9</accession>
<evidence type="ECO:0000313" key="2">
    <source>
        <dbReference type="Proteomes" id="UP000824881"/>
    </source>
</evidence>
<gene>
    <name evidence="1" type="ORF">CCMSSC00406_0005753</name>
</gene>
<reference evidence="1 2" key="1">
    <citation type="journal article" date="2021" name="Appl. Environ. Microbiol.">
        <title>Genetic linkage and physical mapping for an oyster mushroom Pleurotus cornucopiae and QTL analysis for the trait cap color.</title>
        <authorList>
            <person name="Zhang Y."/>
            <person name="Gao W."/>
            <person name="Sonnenberg A."/>
            <person name="Chen Q."/>
            <person name="Zhang J."/>
            <person name="Huang C."/>
        </authorList>
    </citation>
    <scope>NUCLEOTIDE SEQUENCE [LARGE SCALE GENOMIC DNA]</scope>
    <source>
        <strain evidence="1">CCMSSC00406</strain>
    </source>
</reference>
<comment type="caution">
    <text evidence="1">The sequence shown here is derived from an EMBL/GenBank/DDBJ whole genome shotgun (WGS) entry which is preliminary data.</text>
</comment>
<protein>
    <submittedName>
        <fullName evidence="1">Uncharacterized protein</fullName>
    </submittedName>
</protein>
<sequence length="253" mass="28788">MYSNAPAPTRVFLKCYKFAMLGVYGVGKTSLATQFATESFFDGTNLLSQTPIILVLNELIGQWYAPLRWLHRFKTNCYTQNYAQNIEDSFRKQILVDEILCLVETLDCEDGEEYLGLRDAYIRNSHGFVFVYSITSRASFEKIEHFYNSVLRLKGEHPVGIIVGNKRDKSNQRVVGIEEGAELAARLGCEFVETSAKTADNVDKLFPDLVRVIRHLSGHESPESSDPSQSHRSGDRRPDRNVISALFGRLRRR</sequence>
<name>A0ACB7IWG9_PLECO</name>
<proteinExistence type="predicted"/>
<evidence type="ECO:0000313" key="1">
    <source>
        <dbReference type="EMBL" id="KAG9221928.1"/>
    </source>
</evidence>
<dbReference type="EMBL" id="WQMT02000006">
    <property type="protein sequence ID" value="KAG9221928.1"/>
    <property type="molecule type" value="Genomic_DNA"/>
</dbReference>
<dbReference type="Proteomes" id="UP000824881">
    <property type="component" value="Unassembled WGS sequence"/>
</dbReference>
<organism evidence="1 2">
    <name type="scientific">Pleurotus cornucopiae</name>
    <name type="common">Cornucopia mushroom</name>
    <dbReference type="NCBI Taxonomy" id="5321"/>
    <lineage>
        <taxon>Eukaryota</taxon>
        <taxon>Fungi</taxon>
        <taxon>Dikarya</taxon>
        <taxon>Basidiomycota</taxon>
        <taxon>Agaricomycotina</taxon>
        <taxon>Agaricomycetes</taxon>
        <taxon>Agaricomycetidae</taxon>
        <taxon>Agaricales</taxon>
        <taxon>Pleurotineae</taxon>
        <taxon>Pleurotaceae</taxon>
        <taxon>Pleurotus</taxon>
    </lineage>
</organism>